<evidence type="ECO:0000313" key="1">
    <source>
        <dbReference type="EMBL" id="EYC35875.1"/>
    </source>
</evidence>
<comment type="caution">
    <text evidence="1">The sequence shown here is derived from an EMBL/GenBank/DDBJ whole genome shotgun (WGS) entry which is preliminary data.</text>
</comment>
<reference evidence="2" key="1">
    <citation type="journal article" date="2015" name="Nat. Genet.">
        <title>The genome and transcriptome of the zoonotic hookworm Ancylostoma ceylanicum identify infection-specific gene families.</title>
        <authorList>
            <person name="Schwarz E.M."/>
            <person name="Hu Y."/>
            <person name="Antoshechkin I."/>
            <person name="Miller M.M."/>
            <person name="Sternberg P.W."/>
            <person name="Aroian R.V."/>
        </authorList>
    </citation>
    <scope>NUCLEOTIDE SEQUENCE</scope>
    <source>
        <strain evidence="2">HY135</strain>
    </source>
</reference>
<dbReference type="OrthoDB" id="6628709at2759"/>
<name>A0A016W8C2_9BILA</name>
<organism evidence="1 2">
    <name type="scientific">Ancylostoma ceylanicum</name>
    <dbReference type="NCBI Taxonomy" id="53326"/>
    <lineage>
        <taxon>Eukaryota</taxon>
        <taxon>Metazoa</taxon>
        <taxon>Ecdysozoa</taxon>
        <taxon>Nematoda</taxon>
        <taxon>Chromadorea</taxon>
        <taxon>Rhabditida</taxon>
        <taxon>Rhabditina</taxon>
        <taxon>Rhabditomorpha</taxon>
        <taxon>Strongyloidea</taxon>
        <taxon>Ancylostomatidae</taxon>
        <taxon>Ancylostomatinae</taxon>
        <taxon>Ancylostoma</taxon>
    </lineage>
</organism>
<accession>A0A016W8C2</accession>
<protein>
    <submittedName>
        <fullName evidence="1">Uncharacterized protein</fullName>
    </submittedName>
</protein>
<proteinExistence type="predicted"/>
<dbReference type="Proteomes" id="UP000024635">
    <property type="component" value="Unassembled WGS sequence"/>
</dbReference>
<keyword evidence="2" id="KW-1185">Reference proteome</keyword>
<sequence length="76" mass="8851">MVKRCARKVFAPFSHVSTNRLLSKCCVSRYHLPVLKGAPKKRWKDTVTKDMRELGITKDVAQDRDLWRRKIKIAAP</sequence>
<evidence type="ECO:0000313" key="2">
    <source>
        <dbReference type="Proteomes" id="UP000024635"/>
    </source>
</evidence>
<dbReference type="EMBL" id="JARK01000564">
    <property type="protein sequence ID" value="EYC35875.1"/>
    <property type="molecule type" value="Genomic_DNA"/>
</dbReference>
<dbReference type="AlphaFoldDB" id="A0A016W8C2"/>
<gene>
    <name evidence="1" type="primary">Acey_s0964.g3231</name>
    <name evidence="1" type="ORF">Y032_0964g3231</name>
</gene>